<keyword evidence="2" id="KW-1003">Cell membrane</keyword>
<keyword evidence="4 9" id="KW-1133">Transmembrane helix</keyword>
<dbReference type="RefSeq" id="XP_038044777.1">
    <property type="nucleotide sequence ID" value="XM_038188849.1"/>
</dbReference>
<keyword evidence="8" id="KW-0807">Transducer</keyword>
<evidence type="ECO:0000256" key="1">
    <source>
        <dbReference type="ARBA" id="ARBA00004651"/>
    </source>
</evidence>
<dbReference type="EnsemblMetazoa" id="XM_038188849.1">
    <property type="protein sequence ID" value="XP_038044777.1"/>
    <property type="gene ID" value="LOC119719405"/>
</dbReference>
<reference evidence="11" key="1">
    <citation type="submission" date="2022-11" db="UniProtKB">
        <authorList>
            <consortium name="EnsemblMetazoa"/>
        </authorList>
    </citation>
    <scope>IDENTIFICATION</scope>
</reference>
<keyword evidence="12" id="KW-1185">Reference proteome</keyword>
<keyword evidence="7" id="KW-0675">Receptor</keyword>
<dbReference type="Pfam" id="PF00001">
    <property type="entry name" value="7tm_1"/>
    <property type="match status" value="1"/>
</dbReference>
<dbReference type="Proteomes" id="UP000887568">
    <property type="component" value="Unplaced"/>
</dbReference>
<comment type="subcellular location">
    <subcellularLocation>
        <location evidence="1">Cell membrane</location>
        <topology evidence="1">Multi-pass membrane protein</topology>
    </subcellularLocation>
</comment>
<dbReference type="AlphaFoldDB" id="A0A913YZF2"/>
<dbReference type="GO" id="GO:0004930">
    <property type="term" value="F:G protein-coupled receptor activity"/>
    <property type="evidence" value="ECO:0007669"/>
    <property type="project" value="UniProtKB-KW"/>
</dbReference>
<evidence type="ECO:0000313" key="11">
    <source>
        <dbReference type="EnsemblMetazoa" id="XP_038044777.1"/>
    </source>
</evidence>
<feature type="transmembrane region" description="Helical" evidence="9">
    <location>
        <begin position="149"/>
        <end position="171"/>
    </location>
</feature>
<protein>
    <recommendedName>
        <fullName evidence="10">G-protein coupled receptors family 1 profile domain-containing protein</fullName>
    </recommendedName>
</protein>
<dbReference type="GO" id="GO:0005886">
    <property type="term" value="C:plasma membrane"/>
    <property type="evidence" value="ECO:0007669"/>
    <property type="project" value="UniProtKB-SubCell"/>
</dbReference>
<evidence type="ECO:0000256" key="6">
    <source>
        <dbReference type="ARBA" id="ARBA00023136"/>
    </source>
</evidence>
<evidence type="ECO:0000256" key="7">
    <source>
        <dbReference type="ARBA" id="ARBA00023170"/>
    </source>
</evidence>
<feature type="transmembrane region" description="Helical" evidence="9">
    <location>
        <begin position="255"/>
        <end position="277"/>
    </location>
</feature>
<feature type="transmembrane region" description="Helical" evidence="9">
    <location>
        <begin position="64"/>
        <end position="85"/>
    </location>
</feature>
<evidence type="ECO:0000256" key="2">
    <source>
        <dbReference type="ARBA" id="ARBA00022475"/>
    </source>
</evidence>
<dbReference type="OMA" id="RNGRWIF"/>
<dbReference type="PRINTS" id="PR00237">
    <property type="entry name" value="GPCRRHODOPSN"/>
</dbReference>
<keyword evidence="5" id="KW-0297">G-protein coupled receptor</keyword>
<dbReference type="Gene3D" id="1.20.1070.10">
    <property type="entry name" value="Rhodopsin 7-helix transmembrane proteins"/>
    <property type="match status" value="1"/>
</dbReference>
<dbReference type="PROSITE" id="PS50262">
    <property type="entry name" value="G_PROTEIN_RECEP_F1_2"/>
    <property type="match status" value="1"/>
</dbReference>
<dbReference type="CDD" id="cd00637">
    <property type="entry name" value="7tm_classA_rhodopsin-like"/>
    <property type="match status" value="1"/>
</dbReference>
<evidence type="ECO:0000256" key="8">
    <source>
        <dbReference type="ARBA" id="ARBA00023224"/>
    </source>
</evidence>
<name>A0A913YZF2_PATMI</name>
<sequence length="355" mass="39826">MDTCADLFKNASFGEDSEFVFCDFTQRVIVAAILAAWSLIAIIDNSLVIIAVMLTKRLRTATNVFIVNLSVADLLTGFSFAWQVLAVVSQDGWPLPNWLCSVVSVLGTTGIGCSIHTLGFIALNRLLLVTKPLSFYQTVYTCKKMAAMITLTWLVPLLTATLPGIFGLVQLGYDYKYKFCTFNDRLKMAVWYDYIIVLVNYPVPLLVVIVSYVKIYKHIKHHSTKRAQFINAAWKLPTGTRQQNQLQIDITKNTFYVVCAFVVCLTPYAICVLVDALNPAVPYTATILILNSWINPIIYATKHPHFKEIFKSICFCRCSEIPEPTINFLRVIRAKSSADFSHDGYEMGKVSTAPV</sequence>
<dbReference type="PANTHER" id="PTHR24228">
    <property type="entry name" value="B2 BRADYKININ RECEPTOR/ANGIOTENSIN II RECEPTOR"/>
    <property type="match status" value="1"/>
</dbReference>
<evidence type="ECO:0000313" key="12">
    <source>
        <dbReference type="Proteomes" id="UP000887568"/>
    </source>
</evidence>
<evidence type="ECO:0000256" key="9">
    <source>
        <dbReference type="SAM" id="Phobius"/>
    </source>
</evidence>
<dbReference type="InterPro" id="IPR017452">
    <property type="entry name" value="GPCR_Rhodpsn_7TM"/>
</dbReference>
<organism evidence="11 12">
    <name type="scientific">Patiria miniata</name>
    <name type="common">Bat star</name>
    <name type="synonym">Asterina miniata</name>
    <dbReference type="NCBI Taxonomy" id="46514"/>
    <lineage>
        <taxon>Eukaryota</taxon>
        <taxon>Metazoa</taxon>
        <taxon>Echinodermata</taxon>
        <taxon>Eleutherozoa</taxon>
        <taxon>Asterozoa</taxon>
        <taxon>Asteroidea</taxon>
        <taxon>Valvatacea</taxon>
        <taxon>Valvatida</taxon>
        <taxon>Asterinidae</taxon>
        <taxon>Patiria</taxon>
    </lineage>
</organism>
<keyword evidence="3 9" id="KW-0812">Transmembrane</keyword>
<feature type="domain" description="G-protein coupled receptors family 1 profile" evidence="10">
    <location>
        <begin position="44"/>
        <end position="299"/>
    </location>
</feature>
<dbReference type="SUPFAM" id="SSF81321">
    <property type="entry name" value="Family A G protein-coupled receptor-like"/>
    <property type="match status" value="1"/>
</dbReference>
<feature type="transmembrane region" description="Helical" evidence="9">
    <location>
        <begin position="105"/>
        <end position="128"/>
    </location>
</feature>
<proteinExistence type="predicted"/>
<accession>A0A913YZF2</accession>
<feature type="transmembrane region" description="Helical" evidence="9">
    <location>
        <begin position="28"/>
        <end position="52"/>
    </location>
</feature>
<dbReference type="OrthoDB" id="5987098at2759"/>
<feature type="transmembrane region" description="Helical" evidence="9">
    <location>
        <begin position="191"/>
        <end position="213"/>
    </location>
</feature>
<dbReference type="PANTHER" id="PTHR24228:SF72">
    <property type="entry name" value="G-PROTEIN COUPLED RECEPTORS FAMILY 1 PROFILE DOMAIN-CONTAINING PROTEIN"/>
    <property type="match status" value="1"/>
</dbReference>
<dbReference type="GeneID" id="119719405"/>
<dbReference type="InterPro" id="IPR000276">
    <property type="entry name" value="GPCR_Rhodpsn"/>
</dbReference>
<evidence type="ECO:0000259" key="10">
    <source>
        <dbReference type="PROSITE" id="PS50262"/>
    </source>
</evidence>
<feature type="transmembrane region" description="Helical" evidence="9">
    <location>
        <begin position="283"/>
        <end position="301"/>
    </location>
</feature>
<keyword evidence="6 9" id="KW-0472">Membrane</keyword>
<evidence type="ECO:0000256" key="5">
    <source>
        <dbReference type="ARBA" id="ARBA00023040"/>
    </source>
</evidence>
<evidence type="ECO:0000256" key="4">
    <source>
        <dbReference type="ARBA" id="ARBA00022989"/>
    </source>
</evidence>
<evidence type="ECO:0000256" key="3">
    <source>
        <dbReference type="ARBA" id="ARBA00022692"/>
    </source>
</evidence>